<proteinExistence type="predicted"/>
<dbReference type="Proteomes" id="UP001085076">
    <property type="component" value="Unassembled WGS sequence"/>
</dbReference>
<evidence type="ECO:0000313" key="2">
    <source>
        <dbReference type="Proteomes" id="UP001085076"/>
    </source>
</evidence>
<protein>
    <submittedName>
        <fullName evidence="1">Uncharacterized protein</fullName>
    </submittedName>
</protein>
<comment type="caution">
    <text evidence="1">The sequence shown here is derived from an EMBL/GenBank/DDBJ whole genome shotgun (WGS) entry which is preliminary data.</text>
</comment>
<dbReference type="AlphaFoldDB" id="A0A9D5H3D4"/>
<accession>A0A9D5H3D4</accession>
<dbReference type="EMBL" id="JAGGNH010000012">
    <property type="protein sequence ID" value="KAJ0961681.1"/>
    <property type="molecule type" value="Genomic_DNA"/>
</dbReference>
<organism evidence="1 2">
    <name type="scientific">Dioscorea zingiberensis</name>
    <dbReference type="NCBI Taxonomy" id="325984"/>
    <lineage>
        <taxon>Eukaryota</taxon>
        <taxon>Viridiplantae</taxon>
        <taxon>Streptophyta</taxon>
        <taxon>Embryophyta</taxon>
        <taxon>Tracheophyta</taxon>
        <taxon>Spermatophyta</taxon>
        <taxon>Magnoliopsida</taxon>
        <taxon>Liliopsida</taxon>
        <taxon>Dioscoreales</taxon>
        <taxon>Dioscoreaceae</taxon>
        <taxon>Dioscorea</taxon>
    </lineage>
</organism>
<dbReference type="OrthoDB" id="4348522at2759"/>
<name>A0A9D5H3D4_9LILI</name>
<gene>
    <name evidence="1" type="ORF">J5N97_000699</name>
</gene>
<evidence type="ECO:0000313" key="1">
    <source>
        <dbReference type="EMBL" id="KAJ0961681.1"/>
    </source>
</evidence>
<reference evidence="1 2" key="1">
    <citation type="journal article" date="2022" name="Hortic Res">
        <title>The genome of Dioscorea zingiberensis sheds light on the biosynthesis, origin and evolution of the medicinally important diosgenin saponins.</title>
        <authorList>
            <person name="Li Y."/>
            <person name="Tan C."/>
            <person name="Li Z."/>
            <person name="Guo J."/>
            <person name="Li S."/>
            <person name="Chen X."/>
            <person name="Wang C."/>
            <person name="Dai X."/>
            <person name="Yang H."/>
            <person name="Song W."/>
            <person name="Hou L."/>
            <person name="Xu J."/>
            <person name="Tong Z."/>
            <person name="Xu A."/>
            <person name="Yuan X."/>
            <person name="Wang W."/>
            <person name="Yang Q."/>
            <person name="Chen L."/>
            <person name="Sun Z."/>
            <person name="Wang K."/>
            <person name="Pan B."/>
            <person name="Chen J."/>
            <person name="Bao Y."/>
            <person name="Liu F."/>
            <person name="Qi X."/>
            <person name="Gang D.R."/>
            <person name="Wen J."/>
            <person name="Li J."/>
        </authorList>
    </citation>
    <scope>NUCLEOTIDE SEQUENCE [LARGE SCALE GENOMIC DNA]</scope>
    <source>
        <strain evidence="1">Dzin_1.0</strain>
    </source>
</reference>
<keyword evidence="2" id="KW-1185">Reference proteome</keyword>
<sequence length="102" mass="11377">MRVPEEEHPNAINKLLEALDATVSTELPIDVAIWDMTLRFGSDAVSESMDMYKPNLVPATRSSIEALERVNLDHTLAFEDPCARNQGGLRYAAAHLNILEKK</sequence>